<dbReference type="InterPro" id="IPR015800">
    <property type="entry name" value="Cu_amine_oxidase_N2"/>
</dbReference>
<evidence type="ECO:0000259" key="13">
    <source>
        <dbReference type="Pfam" id="PF09248"/>
    </source>
</evidence>
<evidence type="ECO:0000256" key="1">
    <source>
        <dbReference type="ARBA" id="ARBA00001935"/>
    </source>
</evidence>
<dbReference type="PRINTS" id="PR00766">
    <property type="entry name" value="CUDAOXIDASE"/>
</dbReference>
<dbReference type="InterPro" id="IPR015798">
    <property type="entry name" value="Cu_amine_oxidase_C"/>
</dbReference>
<evidence type="ECO:0000256" key="10">
    <source>
        <dbReference type="SAM" id="Phobius"/>
    </source>
</evidence>
<dbReference type="Proteomes" id="UP000241690">
    <property type="component" value="Unassembled WGS sequence"/>
</dbReference>
<dbReference type="GeneID" id="36625022"/>
<dbReference type="Pfam" id="PF01179">
    <property type="entry name" value="Cu_amine_oxid"/>
    <property type="match status" value="2"/>
</dbReference>
<dbReference type="GO" id="GO:0009308">
    <property type="term" value="P:amine metabolic process"/>
    <property type="evidence" value="ECO:0007669"/>
    <property type="project" value="UniProtKB-UniRule"/>
</dbReference>
<keyword evidence="6 9" id="KW-0186">Copper</keyword>
<feature type="active site" description="Schiff-base intermediate with substrate; via topaquinone" evidence="7">
    <location>
        <position position="542"/>
    </location>
</feature>
<keyword evidence="3 9" id="KW-0479">Metal-binding</keyword>
<evidence type="ECO:0000256" key="2">
    <source>
        <dbReference type="ARBA" id="ARBA00007983"/>
    </source>
</evidence>
<keyword evidence="5 9" id="KW-0560">Oxidoreductase</keyword>
<organism evidence="14 15">
    <name type="scientific">Trichoderma harzianum CBS 226.95</name>
    <dbReference type="NCBI Taxonomy" id="983964"/>
    <lineage>
        <taxon>Eukaryota</taxon>
        <taxon>Fungi</taxon>
        <taxon>Dikarya</taxon>
        <taxon>Ascomycota</taxon>
        <taxon>Pezizomycotina</taxon>
        <taxon>Sordariomycetes</taxon>
        <taxon>Hypocreomycetidae</taxon>
        <taxon>Hypocreales</taxon>
        <taxon>Hypocreaceae</taxon>
        <taxon>Trichoderma</taxon>
    </lineage>
</organism>
<comment type="PTM">
    <text evidence="8 9">Topaquinone (TPQ) is generated by copper-dependent autoxidation of a specific tyrosyl residue.</text>
</comment>
<dbReference type="GO" id="GO:0048038">
    <property type="term" value="F:quinone binding"/>
    <property type="evidence" value="ECO:0007669"/>
    <property type="project" value="InterPro"/>
</dbReference>
<feature type="domain" description="DUF1965" evidence="13">
    <location>
        <begin position="298"/>
        <end position="365"/>
    </location>
</feature>
<dbReference type="GO" id="GO:0005886">
    <property type="term" value="C:plasma membrane"/>
    <property type="evidence" value="ECO:0007669"/>
    <property type="project" value="TreeGrafter"/>
</dbReference>
<dbReference type="SUPFAM" id="SSF54416">
    <property type="entry name" value="Amine oxidase N-terminal region"/>
    <property type="match status" value="2"/>
</dbReference>
<dbReference type="InterPro" id="IPR036460">
    <property type="entry name" value="Cu_amine_oxidase_C_sf"/>
</dbReference>
<dbReference type="Pfam" id="PF09248">
    <property type="entry name" value="DUF1965"/>
    <property type="match status" value="1"/>
</dbReference>
<dbReference type="PANTHER" id="PTHR10638">
    <property type="entry name" value="COPPER AMINE OXIDASE"/>
    <property type="match status" value="1"/>
</dbReference>
<dbReference type="InterPro" id="IPR016182">
    <property type="entry name" value="Cu_amine_oxidase_N-reg"/>
</dbReference>
<evidence type="ECO:0000259" key="12">
    <source>
        <dbReference type="Pfam" id="PF02727"/>
    </source>
</evidence>
<comment type="similarity">
    <text evidence="2 9">Belongs to the copper/topaquinone oxidase family.</text>
</comment>
<feature type="domain" description="Copper amine oxidase catalytic" evidence="11">
    <location>
        <begin position="560"/>
        <end position="759"/>
    </location>
</feature>
<dbReference type="Gene3D" id="2.70.98.20">
    <property type="entry name" value="Copper amine oxidase, catalytic domain"/>
    <property type="match status" value="1"/>
</dbReference>
<keyword evidence="10" id="KW-0472">Membrane</keyword>
<gene>
    <name evidence="14" type="ORF">M431DRAFT_487107</name>
</gene>
<evidence type="ECO:0000256" key="8">
    <source>
        <dbReference type="PIRSR" id="PIRSR600269-51"/>
    </source>
</evidence>
<dbReference type="RefSeq" id="XP_024768613.1">
    <property type="nucleotide sequence ID" value="XM_024916453.1"/>
</dbReference>
<keyword evidence="10" id="KW-0812">Transmembrane</keyword>
<accession>A0A2T3ZVU4</accession>
<evidence type="ECO:0000256" key="3">
    <source>
        <dbReference type="ARBA" id="ARBA00022723"/>
    </source>
</evidence>
<feature type="modified residue" description="2',4',5'-topaquinone" evidence="8">
    <location>
        <position position="542"/>
    </location>
</feature>
<dbReference type="InterPro" id="IPR015328">
    <property type="entry name" value="DUF1965"/>
</dbReference>
<feature type="domain" description="Copper amine oxidase catalytic" evidence="11">
    <location>
        <begin position="413"/>
        <end position="559"/>
    </location>
</feature>
<evidence type="ECO:0000256" key="4">
    <source>
        <dbReference type="ARBA" id="ARBA00022772"/>
    </source>
</evidence>
<keyword evidence="4 7" id="KW-0801">TPQ</keyword>
<evidence type="ECO:0000256" key="7">
    <source>
        <dbReference type="PIRSR" id="PIRSR600269-50"/>
    </source>
</evidence>
<evidence type="ECO:0000313" key="14">
    <source>
        <dbReference type="EMBL" id="PTB48936.1"/>
    </source>
</evidence>
<dbReference type="InterPro" id="IPR000269">
    <property type="entry name" value="Cu_amine_oxidase"/>
</dbReference>
<dbReference type="Pfam" id="PF02727">
    <property type="entry name" value="Cu_amine_oxidN2"/>
    <property type="match status" value="1"/>
</dbReference>
<evidence type="ECO:0000256" key="9">
    <source>
        <dbReference type="RuleBase" id="RU000672"/>
    </source>
</evidence>
<protein>
    <recommendedName>
        <fullName evidence="9">Amine oxidase</fullName>
        <ecNumber evidence="9">1.4.3.-</ecNumber>
    </recommendedName>
</protein>
<keyword evidence="10" id="KW-1133">Transmembrane helix</keyword>
<feature type="transmembrane region" description="Helical" evidence="10">
    <location>
        <begin position="64"/>
        <end position="84"/>
    </location>
</feature>
<feature type="domain" description="Copper amine oxidase N2-terminal" evidence="12">
    <location>
        <begin position="151"/>
        <end position="210"/>
    </location>
</feature>
<reference evidence="14 15" key="1">
    <citation type="submission" date="2016-07" db="EMBL/GenBank/DDBJ databases">
        <title>Multiple horizontal gene transfer events from other fungi enriched the ability of initially mycotrophic Trichoderma (Ascomycota) to feed on dead plant biomass.</title>
        <authorList>
            <consortium name="DOE Joint Genome Institute"/>
            <person name="Aerts A."/>
            <person name="Atanasova L."/>
            <person name="Chenthamara K."/>
            <person name="Zhang J."/>
            <person name="Grujic M."/>
            <person name="Henrissat B."/>
            <person name="Kuo A."/>
            <person name="Salamov A."/>
            <person name="Lipzen A."/>
            <person name="Labutti K."/>
            <person name="Barry K."/>
            <person name="Miao Y."/>
            <person name="Rahimi M.J."/>
            <person name="Shen Q."/>
            <person name="Grigoriev I.V."/>
            <person name="Kubicek C.P."/>
            <person name="Druzhinina I.S."/>
        </authorList>
    </citation>
    <scope>NUCLEOTIDE SEQUENCE [LARGE SCALE GENOMIC DNA]</scope>
    <source>
        <strain evidence="14 15">CBS 226.95</strain>
    </source>
</reference>
<evidence type="ECO:0000256" key="6">
    <source>
        <dbReference type="ARBA" id="ARBA00023008"/>
    </source>
</evidence>
<name>A0A2T3ZVU4_TRIHA</name>
<dbReference type="EMBL" id="KZ679695">
    <property type="protein sequence ID" value="PTB48936.1"/>
    <property type="molecule type" value="Genomic_DNA"/>
</dbReference>
<dbReference type="Gene3D" id="3.10.450.40">
    <property type="match status" value="2"/>
</dbReference>
<dbReference type="STRING" id="983964.A0A2T3ZVU4"/>
<comment type="cofactor">
    <cofactor evidence="9">
        <name>Cu cation</name>
        <dbReference type="ChEBI" id="CHEBI:23378"/>
    </cofactor>
    <text evidence="9">Contains 1 topaquinone per subunit.</text>
</comment>
<proteinExistence type="inferred from homology"/>
<dbReference type="AlphaFoldDB" id="A0A2T3ZVU4"/>
<dbReference type="EC" id="1.4.3.-" evidence="9"/>
<dbReference type="GO" id="GO:0005507">
    <property type="term" value="F:copper ion binding"/>
    <property type="evidence" value="ECO:0007669"/>
    <property type="project" value="InterPro"/>
</dbReference>
<evidence type="ECO:0000259" key="11">
    <source>
        <dbReference type="Pfam" id="PF01179"/>
    </source>
</evidence>
<sequence>MTDIRLVTQDSSYDPRRDISLKSLSSRACCFQSFSPKAPAIGVLWDKKVSIPVKRMKMFASRTFGLIISVYLAAVISSYSYYAWSTSWSRVKAHHQQSSPYPVCKSRQPSVSAPHQNIWGGFADKEAAGIIDLLHQHSIGLNLTTEDRAGSWDNRILHLELLAPKKSDVLLFINKNTTKPPPRYARATLMFGATPNPFLQDYVIGPLPITNNTQVQPLQFLYNNAGKGKVAVDFADRSEVLQLAKDVGLSVADITKLLWDRTLNDTLSLLPQYPPSKENGRLIVWSSFISNPTSLFNSETILPLGLYFGLDITGRDPSKWSLIGWYYNGIYYPTTNAFRTAAMSSNFTGLGANFDGPWARLDKQGTAMTYDHYPPPTAVMPGSNRFFIDTKENYVKWKIMDCASSMSNIKADEFFTNQLGLQEALAHYAGNDPVQSGITYFDSKPGVGPSVVTLIDAEFERQTMGQMATKLIGALGYDCPTYSTYLNVIYSQGEIFHSRPNAICLFEFDQGYPIQRHSAANYTSITKNIAFIVRSVSTIANYDYMFSYTFFLDGSIEVSTIHDNLSGSIHDHVLTYKADIDIFGEKNSLQKVEFVPVTTEYPWSNGAKRNTMKVQKSFIQNENETKINWAPNGAATYAIVNKEARNTLGEYPGYKFSPVLNSSNAMNAVNFADHHFYVTKQKDTEAQATHPYNILDPIEPIIDFAKFFDGESLDQEDLLLWFNLGMHHAPHTGDLPNTVFTTAHSAIVIEPLNYLDLDASRATSQQVRLNYKDGKVQSVKTFDSQNVTCHVDASQLIPNFWRDTGTTSVLKYLFGSSQEDGIANAT</sequence>
<evidence type="ECO:0000256" key="5">
    <source>
        <dbReference type="ARBA" id="ARBA00023002"/>
    </source>
</evidence>
<comment type="cofactor">
    <cofactor evidence="1">
        <name>Cu cation</name>
        <dbReference type="ChEBI" id="CHEBI:23378"/>
    </cofactor>
</comment>
<keyword evidence="15" id="KW-1185">Reference proteome</keyword>
<dbReference type="PANTHER" id="PTHR10638:SF20">
    <property type="entry name" value="AMINE OXIDASE"/>
    <property type="match status" value="1"/>
</dbReference>
<feature type="active site" description="Proton acceptor" evidence="7">
    <location>
        <position position="442"/>
    </location>
</feature>
<dbReference type="SUPFAM" id="SSF49998">
    <property type="entry name" value="Amine oxidase catalytic domain"/>
    <property type="match status" value="1"/>
</dbReference>
<dbReference type="GO" id="GO:0008131">
    <property type="term" value="F:primary methylamine oxidase activity"/>
    <property type="evidence" value="ECO:0007669"/>
    <property type="project" value="InterPro"/>
</dbReference>
<evidence type="ECO:0000313" key="15">
    <source>
        <dbReference type="Proteomes" id="UP000241690"/>
    </source>
</evidence>